<sequence length="304" mass="33039">MSTKATANRRKAQTPSEPQTPVGGNDSKKKRPTCARCTELGLIGQCVYEIDEFNRHLSIQDQHSELNNRVGQLEAEIEGLNEHGSQWLSEPSSSVRYGGDVNTLIAPPPSFPSSATTTLRDSISTFSMSLSSHTGIKADTGATSIGLSSILPQSPDFIDYEASTDMHQQFSSVEAINSRHHNMMQPCDCVRDASNYQTMLELSLRLRKAAGILGQYPAHQAGSYCLLHQTLLELDALTTDTLSSVDSPHRPVSSYHQTPTLPPPFNSASPHIFTPSASRASGAAYMNNAGSGSLMSWDPRTRPY</sequence>
<organism evidence="3 4">
    <name type="scientific">Gymnopus androsaceus JB14</name>
    <dbReference type="NCBI Taxonomy" id="1447944"/>
    <lineage>
        <taxon>Eukaryota</taxon>
        <taxon>Fungi</taxon>
        <taxon>Dikarya</taxon>
        <taxon>Basidiomycota</taxon>
        <taxon>Agaricomycotina</taxon>
        <taxon>Agaricomycetes</taxon>
        <taxon>Agaricomycetidae</taxon>
        <taxon>Agaricales</taxon>
        <taxon>Marasmiineae</taxon>
        <taxon>Omphalotaceae</taxon>
        <taxon>Gymnopus</taxon>
    </lineage>
</organism>
<feature type="coiled-coil region" evidence="1">
    <location>
        <begin position="56"/>
        <end position="83"/>
    </location>
</feature>
<evidence type="ECO:0000256" key="2">
    <source>
        <dbReference type="SAM" id="MobiDB-lite"/>
    </source>
</evidence>
<name>A0A6A4IC31_9AGAR</name>
<keyword evidence="1" id="KW-0175">Coiled coil</keyword>
<accession>A0A6A4IC31</accession>
<evidence type="ECO:0000313" key="4">
    <source>
        <dbReference type="Proteomes" id="UP000799118"/>
    </source>
</evidence>
<dbReference type="Proteomes" id="UP000799118">
    <property type="component" value="Unassembled WGS sequence"/>
</dbReference>
<evidence type="ECO:0000256" key="1">
    <source>
        <dbReference type="SAM" id="Coils"/>
    </source>
</evidence>
<keyword evidence="4" id="KW-1185">Reference proteome</keyword>
<gene>
    <name evidence="3" type="ORF">BT96DRAFT_986640</name>
</gene>
<dbReference type="AlphaFoldDB" id="A0A6A4IC31"/>
<feature type="region of interest" description="Disordered" evidence="2">
    <location>
        <begin position="245"/>
        <end position="273"/>
    </location>
</feature>
<proteinExistence type="predicted"/>
<feature type="region of interest" description="Disordered" evidence="2">
    <location>
        <begin position="1"/>
        <end position="32"/>
    </location>
</feature>
<reference evidence="3" key="1">
    <citation type="journal article" date="2019" name="Environ. Microbiol.">
        <title>Fungal ecological strategies reflected in gene transcription - a case study of two litter decomposers.</title>
        <authorList>
            <person name="Barbi F."/>
            <person name="Kohler A."/>
            <person name="Barry K."/>
            <person name="Baskaran P."/>
            <person name="Daum C."/>
            <person name="Fauchery L."/>
            <person name="Ihrmark K."/>
            <person name="Kuo A."/>
            <person name="LaButti K."/>
            <person name="Lipzen A."/>
            <person name="Morin E."/>
            <person name="Grigoriev I.V."/>
            <person name="Henrissat B."/>
            <person name="Lindahl B."/>
            <person name="Martin F."/>
        </authorList>
    </citation>
    <scope>NUCLEOTIDE SEQUENCE</scope>
    <source>
        <strain evidence="3">JB14</strain>
    </source>
</reference>
<dbReference type="EMBL" id="ML769396">
    <property type="protein sequence ID" value="KAE9407343.1"/>
    <property type="molecule type" value="Genomic_DNA"/>
</dbReference>
<dbReference type="OrthoDB" id="2269373at2759"/>
<evidence type="ECO:0000313" key="3">
    <source>
        <dbReference type="EMBL" id="KAE9407343.1"/>
    </source>
</evidence>
<protein>
    <submittedName>
        <fullName evidence="3">Uncharacterized protein</fullName>
    </submittedName>
</protein>